<feature type="region of interest" description="Disordered" evidence="1">
    <location>
        <begin position="121"/>
        <end position="141"/>
    </location>
</feature>
<proteinExistence type="predicted"/>
<comment type="caution">
    <text evidence="2">The sequence shown here is derived from an EMBL/GenBank/DDBJ whole genome shotgun (WGS) entry which is preliminary data.</text>
</comment>
<dbReference type="RefSeq" id="WP_061152031.1">
    <property type="nucleotide sequence ID" value="NZ_FCOM02000082.1"/>
</dbReference>
<organism evidence="2 3">
    <name type="scientific">Caballeronia arvi</name>
    <dbReference type="NCBI Taxonomy" id="1777135"/>
    <lineage>
        <taxon>Bacteria</taxon>
        <taxon>Pseudomonadati</taxon>
        <taxon>Pseudomonadota</taxon>
        <taxon>Betaproteobacteria</taxon>
        <taxon>Burkholderiales</taxon>
        <taxon>Burkholderiaceae</taxon>
        <taxon>Caballeronia</taxon>
    </lineage>
</organism>
<sequence length="141" mass="14725">MAQNVYSGATLQCSFGVTSSKLVVPIFSARGEGPPAANVTDFGPENVTTFGMCSSASNPVVATATAASEGVLTPMPCTPVLMPWSADGALRTLVRGKPALDEESQCCCAYGGMVKILDPAKPEAQVQQQPSPFLTRPRPEY</sequence>
<gene>
    <name evidence="2" type="ORF">AWB74_07916</name>
</gene>
<evidence type="ECO:0000256" key="1">
    <source>
        <dbReference type="SAM" id="MobiDB-lite"/>
    </source>
</evidence>
<dbReference type="Proteomes" id="UP000055019">
    <property type="component" value="Unassembled WGS sequence"/>
</dbReference>
<dbReference type="Pfam" id="PF14107">
    <property type="entry name" value="DUF4280"/>
    <property type="match status" value="1"/>
</dbReference>
<evidence type="ECO:0000313" key="3">
    <source>
        <dbReference type="Proteomes" id="UP000055019"/>
    </source>
</evidence>
<dbReference type="OrthoDB" id="4825649at2"/>
<dbReference type="AlphaFoldDB" id="A0A158L0P7"/>
<dbReference type="EMBL" id="FCOM02000082">
    <property type="protein sequence ID" value="SAL86968.1"/>
    <property type="molecule type" value="Genomic_DNA"/>
</dbReference>
<protein>
    <recommendedName>
        <fullName evidence="4">DUF4280 domain-containing protein</fullName>
    </recommendedName>
</protein>
<dbReference type="InterPro" id="IPR025460">
    <property type="entry name" value="DUF4280"/>
</dbReference>
<evidence type="ECO:0008006" key="4">
    <source>
        <dbReference type="Google" id="ProtNLM"/>
    </source>
</evidence>
<name>A0A158L0P7_9BURK</name>
<keyword evidence="3" id="KW-1185">Reference proteome</keyword>
<evidence type="ECO:0000313" key="2">
    <source>
        <dbReference type="EMBL" id="SAL86968.1"/>
    </source>
</evidence>
<accession>A0A158L0P7</accession>
<reference evidence="2" key="1">
    <citation type="submission" date="2016-01" db="EMBL/GenBank/DDBJ databases">
        <authorList>
            <person name="Peeters C."/>
        </authorList>
    </citation>
    <scope>NUCLEOTIDE SEQUENCE [LARGE SCALE GENOMIC DNA]</scope>
    <source>
        <strain evidence="2">LMG 29317</strain>
    </source>
</reference>